<keyword evidence="2" id="KW-1185">Reference proteome</keyword>
<proteinExistence type="predicted"/>
<protein>
    <submittedName>
        <fullName evidence="1">Uncharacterized protein</fullName>
    </submittedName>
</protein>
<sequence>MVRGLQFNINSSLILVADIKGNSVAKRVILPISSIVSCGQVPLFDRLSTKNSLGFSRNLRFQLKTVDRVQPRRATISSVDRSLSSIPSNNPRFLEFGSNLAIIPIAATIAMNLTWNCILCRIPSGIDNYSGKEIEKGGPIRTVRISNVHRCSSVTSRLPTRSADSSDEFTADRTHQPVFMTSATCGTASSGIRHLPPLIIGN</sequence>
<organism evidence="1 2">
    <name type="scientific">Trichogramma brassicae</name>
    <dbReference type="NCBI Taxonomy" id="86971"/>
    <lineage>
        <taxon>Eukaryota</taxon>
        <taxon>Metazoa</taxon>
        <taxon>Ecdysozoa</taxon>
        <taxon>Arthropoda</taxon>
        <taxon>Hexapoda</taxon>
        <taxon>Insecta</taxon>
        <taxon>Pterygota</taxon>
        <taxon>Neoptera</taxon>
        <taxon>Endopterygota</taxon>
        <taxon>Hymenoptera</taxon>
        <taxon>Apocrita</taxon>
        <taxon>Proctotrupomorpha</taxon>
        <taxon>Chalcidoidea</taxon>
        <taxon>Trichogrammatidae</taxon>
        <taxon>Trichogramma</taxon>
    </lineage>
</organism>
<accession>A0A6H5J3Q8</accession>
<name>A0A6H5J3Q8_9HYME</name>
<reference evidence="1 2" key="1">
    <citation type="submission" date="2020-02" db="EMBL/GenBank/DDBJ databases">
        <authorList>
            <person name="Ferguson B K."/>
        </authorList>
    </citation>
    <scope>NUCLEOTIDE SEQUENCE [LARGE SCALE GENOMIC DNA]</scope>
</reference>
<dbReference type="EMBL" id="CADCXV010001424">
    <property type="protein sequence ID" value="CAB0044286.1"/>
    <property type="molecule type" value="Genomic_DNA"/>
</dbReference>
<gene>
    <name evidence="1" type="ORF">TBRA_LOCUS15874</name>
</gene>
<dbReference type="Proteomes" id="UP000479190">
    <property type="component" value="Unassembled WGS sequence"/>
</dbReference>
<evidence type="ECO:0000313" key="2">
    <source>
        <dbReference type="Proteomes" id="UP000479190"/>
    </source>
</evidence>
<evidence type="ECO:0000313" key="1">
    <source>
        <dbReference type="EMBL" id="CAB0044286.1"/>
    </source>
</evidence>
<dbReference type="AlphaFoldDB" id="A0A6H5J3Q8"/>